<dbReference type="RefSeq" id="WP_344807247.1">
    <property type="nucleotide sequence ID" value="NZ_BAABAB010000027.1"/>
</dbReference>
<accession>A0ABP7AF85</accession>
<evidence type="ECO:0000313" key="3">
    <source>
        <dbReference type="Proteomes" id="UP001501490"/>
    </source>
</evidence>
<dbReference type="EMBL" id="BAABAB010000027">
    <property type="protein sequence ID" value="GAA3630820.1"/>
    <property type="molecule type" value="Genomic_DNA"/>
</dbReference>
<comment type="caution">
    <text evidence="2">The sequence shown here is derived from an EMBL/GenBank/DDBJ whole genome shotgun (WGS) entry which is preliminary data.</text>
</comment>
<keyword evidence="1" id="KW-0472">Membrane</keyword>
<feature type="transmembrane region" description="Helical" evidence="1">
    <location>
        <begin position="30"/>
        <end position="47"/>
    </location>
</feature>
<evidence type="ECO:0008006" key="4">
    <source>
        <dbReference type="Google" id="ProtNLM"/>
    </source>
</evidence>
<name>A0ABP7AF85_9ACTN</name>
<protein>
    <recommendedName>
        <fullName evidence="4">DUF304 domain-containing protein</fullName>
    </recommendedName>
</protein>
<dbReference type="Proteomes" id="UP001501490">
    <property type="component" value="Unassembled WGS sequence"/>
</dbReference>
<gene>
    <name evidence="2" type="ORF">GCM10022236_36650</name>
</gene>
<keyword evidence="3" id="KW-1185">Reference proteome</keyword>
<sequence>MNDQPLYALTEMTGPEASSTRTVVVGVAEFPWRVLVIGIVALVTGLLPAMAVWLLAGVWAVAFLIAWIVAAVWLFHGRSQSGLRIRNYAALLNKQRAILNEFMLGPSVVHVPRDDWRLIEPGNIARRPAPEDRPGDAAAVLQQAFAQEV</sequence>
<keyword evidence="1" id="KW-0812">Transmembrane</keyword>
<keyword evidence="1" id="KW-1133">Transmembrane helix</keyword>
<organism evidence="2 3">
    <name type="scientific">Microlunatus ginsengisoli</name>
    <dbReference type="NCBI Taxonomy" id="363863"/>
    <lineage>
        <taxon>Bacteria</taxon>
        <taxon>Bacillati</taxon>
        <taxon>Actinomycetota</taxon>
        <taxon>Actinomycetes</taxon>
        <taxon>Propionibacteriales</taxon>
        <taxon>Propionibacteriaceae</taxon>
        <taxon>Microlunatus</taxon>
    </lineage>
</organism>
<evidence type="ECO:0000256" key="1">
    <source>
        <dbReference type="SAM" id="Phobius"/>
    </source>
</evidence>
<feature type="transmembrane region" description="Helical" evidence="1">
    <location>
        <begin position="53"/>
        <end position="76"/>
    </location>
</feature>
<proteinExistence type="predicted"/>
<evidence type="ECO:0000313" key="2">
    <source>
        <dbReference type="EMBL" id="GAA3630820.1"/>
    </source>
</evidence>
<reference evidence="3" key="1">
    <citation type="journal article" date="2019" name="Int. J. Syst. Evol. Microbiol.">
        <title>The Global Catalogue of Microorganisms (GCM) 10K type strain sequencing project: providing services to taxonomists for standard genome sequencing and annotation.</title>
        <authorList>
            <consortium name="The Broad Institute Genomics Platform"/>
            <consortium name="The Broad Institute Genome Sequencing Center for Infectious Disease"/>
            <person name="Wu L."/>
            <person name="Ma J."/>
        </authorList>
    </citation>
    <scope>NUCLEOTIDE SEQUENCE [LARGE SCALE GENOMIC DNA]</scope>
    <source>
        <strain evidence="3">JCM 16929</strain>
    </source>
</reference>